<name>A0A3M8WTS1_9ACTN</name>
<sequence length="102" mass="10977">MSHQLIPSALLIAAVVTFLGILLYVTRNRCLPGLAVRLTPLALVAMTVLDDLVQGNYALAALACLVDLLMVAIYSLAARLIALHTHLRSTTPGRRGEKSSRK</sequence>
<organism evidence="2 3">
    <name type="scientific">Streptomyces botrytidirepellens</name>
    <dbReference type="NCBI Taxonomy" id="2486417"/>
    <lineage>
        <taxon>Bacteria</taxon>
        <taxon>Bacillati</taxon>
        <taxon>Actinomycetota</taxon>
        <taxon>Actinomycetes</taxon>
        <taxon>Kitasatosporales</taxon>
        <taxon>Streptomycetaceae</taxon>
        <taxon>Streptomyces</taxon>
    </lineage>
</organism>
<evidence type="ECO:0000313" key="2">
    <source>
        <dbReference type="EMBL" id="RNG32151.1"/>
    </source>
</evidence>
<keyword evidence="1" id="KW-0812">Transmembrane</keyword>
<evidence type="ECO:0000256" key="1">
    <source>
        <dbReference type="SAM" id="Phobius"/>
    </source>
</evidence>
<comment type="caution">
    <text evidence="2">The sequence shown here is derived from an EMBL/GenBank/DDBJ whole genome shotgun (WGS) entry which is preliminary data.</text>
</comment>
<accession>A0A3M8WTS1</accession>
<dbReference type="AlphaFoldDB" id="A0A3M8WTS1"/>
<protein>
    <submittedName>
        <fullName evidence="2">Uncharacterized protein</fullName>
    </submittedName>
</protein>
<dbReference type="RefSeq" id="WP_123099318.1">
    <property type="nucleotide sequence ID" value="NZ_RIBZ01000107.1"/>
</dbReference>
<dbReference type="Proteomes" id="UP000275401">
    <property type="component" value="Unassembled WGS sequence"/>
</dbReference>
<reference evidence="2 3" key="1">
    <citation type="submission" date="2018-11" db="EMBL/GenBank/DDBJ databases">
        <title>The Potential of Streptomyces as Biocontrol Agents against the Tomato grey mould, Botrytis cinerea (Gray mold) Frontiers in Microbiology.</title>
        <authorList>
            <person name="Li D."/>
        </authorList>
    </citation>
    <scope>NUCLEOTIDE SEQUENCE [LARGE SCALE GENOMIC DNA]</scope>
    <source>
        <strain evidence="2 3">NEAU-LD23</strain>
    </source>
</reference>
<keyword evidence="3" id="KW-1185">Reference proteome</keyword>
<keyword evidence="1" id="KW-1133">Transmembrane helix</keyword>
<proteinExistence type="predicted"/>
<feature type="transmembrane region" description="Helical" evidence="1">
    <location>
        <begin position="31"/>
        <end position="49"/>
    </location>
</feature>
<dbReference type="EMBL" id="RIBZ01000107">
    <property type="protein sequence ID" value="RNG32151.1"/>
    <property type="molecule type" value="Genomic_DNA"/>
</dbReference>
<keyword evidence="1" id="KW-0472">Membrane</keyword>
<feature type="transmembrane region" description="Helical" evidence="1">
    <location>
        <begin position="6"/>
        <end position="24"/>
    </location>
</feature>
<evidence type="ECO:0000313" key="3">
    <source>
        <dbReference type="Proteomes" id="UP000275401"/>
    </source>
</evidence>
<gene>
    <name evidence="2" type="ORF">EEJ42_08250</name>
</gene>
<feature type="transmembrane region" description="Helical" evidence="1">
    <location>
        <begin position="55"/>
        <end position="78"/>
    </location>
</feature>